<reference evidence="2" key="1">
    <citation type="journal article" date="2023" name="Proc. Natl. Acad. Sci. U.S.A.">
        <title>Genomic and structural basis for evolution of tropane alkaloid biosynthesis.</title>
        <authorList>
            <person name="Wanga Y.-J."/>
            <person name="Taina T."/>
            <person name="Yua J.-Y."/>
            <person name="Lia J."/>
            <person name="Xua B."/>
            <person name="Chenc J."/>
            <person name="D'Auriad J.C."/>
            <person name="Huanga J.-P."/>
            <person name="Huanga S.-X."/>
        </authorList>
    </citation>
    <scope>NUCLEOTIDE SEQUENCE [LARGE SCALE GENOMIC DNA]</scope>
    <source>
        <strain evidence="2">cv. KIB-2019</strain>
    </source>
</reference>
<keyword evidence="2" id="KW-1185">Reference proteome</keyword>
<organism evidence="1 2">
    <name type="scientific">Anisodus acutangulus</name>
    <dbReference type="NCBI Taxonomy" id="402998"/>
    <lineage>
        <taxon>Eukaryota</taxon>
        <taxon>Viridiplantae</taxon>
        <taxon>Streptophyta</taxon>
        <taxon>Embryophyta</taxon>
        <taxon>Tracheophyta</taxon>
        <taxon>Spermatophyta</taxon>
        <taxon>Magnoliopsida</taxon>
        <taxon>eudicotyledons</taxon>
        <taxon>Gunneridae</taxon>
        <taxon>Pentapetalae</taxon>
        <taxon>asterids</taxon>
        <taxon>lamiids</taxon>
        <taxon>Solanales</taxon>
        <taxon>Solanaceae</taxon>
        <taxon>Solanoideae</taxon>
        <taxon>Hyoscyameae</taxon>
        <taxon>Anisodus</taxon>
    </lineage>
</organism>
<proteinExistence type="predicted"/>
<dbReference type="Proteomes" id="UP001152561">
    <property type="component" value="Unassembled WGS sequence"/>
</dbReference>
<gene>
    <name evidence="1" type="ORF">K7X08_010298</name>
</gene>
<dbReference type="AlphaFoldDB" id="A0A9Q1RUD3"/>
<name>A0A9Q1RUD3_9SOLA</name>
<evidence type="ECO:0000313" key="2">
    <source>
        <dbReference type="Proteomes" id="UP001152561"/>
    </source>
</evidence>
<sequence length="118" mass="14086">MLGSQMEEIRGLILGLPIPPIEINTSSTVASYYTKEEMRKYLEEQEEIKTSMASLQIVYITMVKAYGQLFVDFDKEKKKNKSRDKLMLNDWRGFKEMFKKMYPNDRLPVEDWDDQEFR</sequence>
<comment type="caution">
    <text evidence="1">The sequence shown here is derived from an EMBL/GenBank/DDBJ whole genome shotgun (WGS) entry which is preliminary data.</text>
</comment>
<dbReference type="EMBL" id="JAJAGQ010000001">
    <property type="protein sequence ID" value="KAJ8573787.1"/>
    <property type="molecule type" value="Genomic_DNA"/>
</dbReference>
<accession>A0A9Q1RUD3</accession>
<protein>
    <submittedName>
        <fullName evidence="1">Uncharacterized protein</fullName>
    </submittedName>
</protein>
<evidence type="ECO:0000313" key="1">
    <source>
        <dbReference type="EMBL" id="KAJ8573787.1"/>
    </source>
</evidence>